<dbReference type="WBParaSite" id="ASIM_0001762801-mRNA-1">
    <property type="protein sequence ID" value="ASIM_0001762801-mRNA-1"/>
    <property type="gene ID" value="ASIM_0001762801"/>
</dbReference>
<feature type="compositionally biased region" description="Basic and acidic residues" evidence="1">
    <location>
        <begin position="238"/>
        <end position="247"/>
    </location>
</feature>
<protein>
    <submittedName>
        <fullName evidence="2">Serine/threonine-protein kinase DDB_G0282963</fullName>
    </submittedName>
</protein>
<feature type="region of interest" description="Disordered" evidence="1">
    <location>
        <begin position="217"/>
        <end position="286"/>
    </location>
</feature>
<organism evidence="2">
    <name type="scientific">Anisakis simplex</name>
    <name type="common">Herring worm</name>
    <dbReference type="NCBI Taxonomy" id="6269"/>
    <lineage>
        <taxon>Eukaryota</taxon>
        <taxon>Metazoa</taxon>
        <taxon>Ecdysozoa</taxon>
        <taxon>Nematoda</taxon>
        <taxon>Chromadorea</taxon>
        <taxon>Rhabditida</taxon>
        <taxon>Spirurina</taxon>
        <taxon>Ascaridomorpha</taxon>
        <taxon>Ascaridoidea</taxon>
        <taxon>Anisakidae</taxon>
        <taxon>Anisakis</taxon>
        <taxon>Anisakis simplex complex</taxon>
    </lineage>
</organism>
<feature type="compositionally biased region" description="Polar residues" evidence="1">
    <location>
        <begin position="273"/>
        <end position="286"/>
    </location>
</feature>
<name>A0A0M3K9I4_ANISI</name>
<feature type="compositionally biased region" description="Low complexity" evidence="1">
    <location>
        <begin position="225"/>
        <end position="237"/>
    </location>
</feature>
<evidence type="ECO:0000256" key="1">
    <source>
        <dbReference type="SAM" id="MobiDB-lite"/>
    </source>
</evidence>
<feature type="compositionally biased region" description="Low complexity" evidence="1">
    <location>
        <begin position="249"/>
        <end position="272"/>
    </location>
</feature>
<evidence type="ECO:0000313" key="2">
    <source>
        <dbReference type="WBParaSite" id="ASIM_0001762801-mRNA-1"/>
    </source>
</evidence>
<proteinExistence type="predicted"/>
<dbReference type="AlphaFoldDB" id="A0A0M3K9I4"/>
<sequence>LSVSSPVNERKLSSQFLSPLCLDSPASYRSYASSASFVTSNDQYEQSKSFMDASSYSDRISSQNLSEISRNSSYSKPMSSIQTSKQLDKFIADSESSVNNDSRCNLLPNNSLGYSPAQRSFIPMKYNFIDNENYVYNLGTPLNSDEDGNKDGNNKNDRIAVTSSRVSFSPISMNTSNLKLLNDECLMNNAQTNPNLMSHSFSNNDLDESISFRVAVNTQAKQQQSPKRTSRSSSPLSRRSESCERHRLSSISSAESPSSESHQQSSSNSNSPLNKQITFISSEIMN</sequence>
<accession>A0A0M3K9I4</accession>
<reference evidence="2" key="1">
    <citation type="submission" date="2017-02" db="UniProtKB">
        <authorList>
            <consortium name="WormBaseParasite"/>
        </authorList>
    </citation>
    <scope>IDENTIFICATION</scope>
</reference>